<keyword evidence="3" id="KW-1185">Reference proteome</keyword>
<feature type="compositionally biased region" description="Low complexity" evidence="1">
    <location>
        <begin position="277"/>
        <end position="291"/>
    </location>
</feature>
<accession>A0ABD3HEQ2</accession>
<protein>
    <submittedName>
        <fullName evidence="2">Uncharacterized protein</fullName>
    </submittedName>
</protein>
<feature type="region of interest" description="Disordered" evidence="1">
    <location>
        <begin position="244"/>
        <end position="322"/>
    </location>
</feature>
<gene>
    <name evidence="2" type="ORF">R1sor_014953</name>
</gene>
<feature type="compositionally biased region" description="Basic and acidic residues" evidence="1">
    <location>
        <begin position="266"/>
        <end position="276"/>
    </location>
</feature>
<proteinExistence type="predicted"/>
<dbReference type="EMBL" id="JBJQOH010000004">
    <property type="protein sequence ID" value="KAL3688644.1"/>
    <property type="molecule type" value="Genomic_DNA"/>
</dbReference>
<dbReference type="Proteomes" id="UP001633002">
    <property type="component" value="Unassembled WGS sequence"/>
</dbReference>
<comment type="caution">
    <text evidence="2">The sequence shown here is derived from an EMBL/GenBank/DDBJ whole genome shotgun (WGS) entry which is preliminary data.</text>
</comment>
<evidence type="ECO:0000313" key="2">
    <source>
        <dbReference type="EMBL" id="KAL3688644.1"/>
    </source>
</evidence>
<organism evidence="2 3">
    <name type="scientific">Riccia sorocarpa</name>
    <dbReference type="NCBI Taxonomy" id="122646"/>
    <lineage>
        <taxon>Eukaryota</taxon>
        <taxon>Viridiplantae</taxon>
        <taxon>Streptophyta</taxon>
        <taxon>Embryophyta</taxon>
        <taxon>Marchantiophyta</taxon>
        <taxon>Marchantiopsida</taxon>
        <taxon>Marchantiidae</taxon>
        <taxon>Marchantiales</taxon>
        <taxon>Ricciaceae</taxon>
        <taxon>Riccia</taxon>
    </lineage>
</organism>
<feature type="compositionally biased region" description="Polar residues" evidence="1">
    <location>
        <begin position="306"/>
        <end position="322"/>
    </location>
</feature>
<evidence type="ECO:0000256" key="1">
    <source>
        <dbReference type="SAM" id="MobiDB-lite"/>
    </source>
</evidence>
<sequence>MGWVPFKAKAQALQVRRVVQVITGENTEWIQLARSLVLRTLRRGQYQRDRVQWKAEDGMILSPINKVRGSKLLSRMLTTWNKIRALIKWDETGSELPSHLTILQVVHLMKWGDNKAIKEFSKIIGILRKAVLCTALEGTLLLESEGSWKSWLAGQGIFLEEVDNVRLQQVEEWVRSKRLEERNKHRFQNRRCRLPTSSLIQQIFKETDALPPKRISDSALQIITTARHTTGNWVLTWCRRQQNQRRRETDGEDYTQGGGSRPRVTAADRDKSDPRPRSTTPTPRRQGPTQSLLDSANSSEDRTEDSLPQQSRGGSFSCTAIE</sequence>
<dbReference type="AlphaFoldDB" id="A0ABD3HEQ2"/>
<reference evidence="2 3" key="1">
    <citation type="submission" date="2024-09" db="EMBL/GenBank/DDBJ databases">
        <title>Chromosome-scale assembly of Riccia sorocarpa.</title>
        <authorList>
            <person name="Paukszto L."/>
        </authorList>
    </citation>
    <scope>NUCLEOTIDE SEQUENCE [LARGE SCALE GENOMIC DNA]</scope>
    <source>
        <strain evidence="2">LP-2024</strain>
        <tissue evidence="2">Aerial parts of the thallus</tissue>
    </source>
</reference>
<evidence type="ECO:0000313" key="3">
    <source>
        <dbReference type="Proteomes" id="UP001633002"/>
    </source>
</evidence>
<name>A0ABD3HEQ2_9MARC</name>